<name>C0P2S6_MAIZE</name>
<proteinExistence type="evidence at transcript level"/>
<feature type="chain" id="PRO_5002901307" evidence="1">
    <location>
        <begin position="24"/>
        <end position="43"/>
    </location>
</feature>
<evidence type="ECO:0000313" key="2">
    <source>
        <dbReference type="EMBL" id="ACN27292.1"/>
    </source>
</evidence>
<accession>C0P2S6</accession>
<keyword evidence="1" id="KW-0732">Signal</keyword>
<protein>
    <submittedName>
        <fullName evidence="2">Uncharacterized protein</fullName>
    </submittedName>
</protein>
<dbReference type="AlphaFoldDB" id="C0P2S6"/>
<reference evidence="2" key="1">
    <citation type="journal article" date="2009" name="PLoS Genet.">
        <title>Sequencing, mapping, and analysis of 27,455 maize full-length cDNAs.</title>
        <authorList>
            <person name="Soderlund C."/>
            <person name="Descour A."/>
            <person name="Kudrna D."/>
            <person name="Bomhoff M."/>
            <person name="Boyd L."/>
            <person name="Currie J."/>
            <person name="Angelova A."/>
            <person name="Collura K."/>
            <person name="Wissotski M."/>
            <person name="Ashley E."/>
            <person name="Morrow D."/>
            <person name="Fernandes J."/>
            <person name="Walbot V."/>
            <person name="Yu Y."/>
        </authorList>
    </citation>
    <scope>NUCLEOTIDE SEQUENCE</scope>
    <source>
        <strain evidence="2">B73</strain>
    </source>
</reference>
<evidence type="ECO:0000256" key="1">
    <source>
        <dbReference type="SAM" id="SignalP"/>
    </source>
</evidence>
<feature type="signal peptide" evidence="1">
    <location>
        <begin position="1"/>
        <end position="23"/>
    </location>
</feature>
<sequence length="43" mass="4876">MHPHRHAVILACFLSHDLFSTCALPNWFRLGGRPGPFSQLTEN</sequence>
<organism evidence="2">
    <name type="scientific">Zea mays</name>
    <name type="common">Maize</name>
    <dbReference type="NCBI Taxonomy" id="4577"/>
    <lineage>
        <taxon>Eukaryota</taxon>
        <taxon>Viridiplantae</taxon>
        <taxon>Streptophyta</taxon>
        <taxon>Embryophyta</taxon>
        <taxon>Tracheophyta</taxon>
        <taxon>Spermatophyta</taxon>
        <taxon>Magnoliopsida</taxon>
        <taxon>Liliopsida</taxon>
        <taxon>Poales</taxon>
        <taxon>Poaceae</taxon>
        <taxon>PACMAD clade</taxon>
        <taxon>Panicoideae</taxon>
        <taxon>Andropogonodae</taxon>
        <taxon>Andropogoneae</taxon>
        <taxon>Tripsacinae</taxon>
        <taxon>Zea</taxon>
    </lineage>
</organism>
<dbReference type="EMBL" id="BT062595">
    <property type="protein sequence ID" value="ACN27292.1"/>
    <property type="molecule type" value="mRNA"/>
</dbReference>